<dbReference type="InterPro" id="IPR027417">
    <property type="entry name" value="P-loop_NTPase"/>
</dbReference>
<comment type="caution">
    <text evidence="3">The sequence shown here is derived from an EMBL/GenBank/DDBJ whole genome shotgun (WGS) entry which is preliminary data.</text>
</comment>
<feature type="region of interest" description="Disordered" evidence="1">
    <location>
        <begin position="254"/>
        <end position="296"/>
    </location>
</feature>
<feature type="region of interest" description="Disordered" evidence="1">
    <location>
        <begin position="169"/>
        <end position="204"/>
    </location>
</feature>
<feature type="compositionally biased region" description="Gly residues" evidence="1">
    <location>
        <begin position="604"/>
        <end position="615"/>
    </location>
</feature>
<evidence type="ECO:0000313" key="3">
    <source>
        <dbReference type="EMBL" id="MFD1633346.1"/>
    </source>
</evidence>
<dbReference type="Proteomes" id="UP001597075">
    <property type="component" value="Unassembled WGS sequence"/>
</dbReference>
<dbReference type="PANTHER" id="PTHR43384">
    <property type="entry name" value="SEPTUM SITE-DETERMINING PROTEIN MIND HOMOLOG, CHLOROPLASTIC-RELATED"/>
    <property type="match status" value="1"/>
</dbReference>
<evidence type="ECO:0000313" key="4">
    <source>
        <dbReference type="Proteomes" id="UP001597075"/>
    </source>
</evidence>
<feature type="domain" description="CobQ/CobB/MinD/ParA nucleotide binding" evidence="2">
    <location>
        <begin position="6"/>
        <end position="173"/>
    </location>
</feature>
<feature type="compositionally biased region" description="Low complexity" evidence="1">
    <location>
        <begin position="564"/>
        <end position="590"/>
    </location>
</feature>
<dbReference type="EMBL" id="JBHUDL010000009">
    <property type="protein sequence ID" value="MFD1633346.1"/>
    <property type="molecule type" value="Genomic_DNA"/>
</dbReference>
<feature type="compositionally biased region" description="Low complexity" evidence="1">
    <location>
        <begin position="486"/>
        <end position="506"/>
    </location>
</feature>
<feature type="compositionally biased region" description="Gly residues" evidence="1">
    <location>
        <begin position="426"/>
        <end position="435"/>
    </location>
</feature>
<evidence type="ECO:0000259" key="2">
    <source>
        <dbReference type="Pfam" id="PF01656"/>
    </source>
</evidence>
<keyword evidence="4" id="KW-1185">Reference proteome</keyword>
<dbReference type="InterPro" id="IPR002586">
    <property type="entry name" value="CobQ/CobB/MinD/ParA_Nub-bd_dom"/>
</dbReference>
<dbReference type="Gene3D" id="3.40.50.300">
    <property type="entry name" value="P-loop containing nucleotide triphosphate hydrolases"/>
    <property type="match status" value="1"/>
</dbReference>
<feature type="compositionally biased region" description="Low complexity" evidence="1">
    <location>
        <begin position="265"/>
        <end position="280"/>
    </location>
</feature>
<feature type="compositionally biased region" description="Pro residues" evidence="1">
    <location>
        <begin position="507"/>
        <end position="563"/>
    </location>
</feature>
<feature type="compositionally biased region" description="Basic and acidic residues" evidence="1">
    <location>
        <begin position="179"/>
        <end position="192"/>
    </location>
</feature>
<gene>
    <name evidence="3" type="ORF">ACFSBJ_06300</name>
</gene>
<organism evidence="3 4">
    <name type="scientific">Haloplanus ruber</name>
    <dbReference type="NCBI Taxonomy" id="869892"/>
    <lineage>
        <taxon>Archaea</taxon>
        <taxon>Methanobacteriati</taxon>
        <taxon>Methanobacteriota</taxon>
        <taxon>Stenosarchaea group</taxon>
        <taxon>Halobacteria</taxon>
        <taxon>Halobacteriales</taxon>
        <taxon>Haloferacaceae</taxon>
        <taxon>Haloplanus</taxon>
    </lineage>
</organism>
<feature type="compositionally biased region" description="Low complexity" evidence="1">
    <location>
        <begin position="438"/>
        <end position="478"/>
    </location>
</feature>
<dbReference type="AlphaFoldDB" id="A0ABD6CXI1"/>
<sequence>MVDIYAVASGKRGVGKTVTVAALGDALADAGHAVLLVDFDLTSPDLGAYLGLDADEPTVHDVLAGDVSLDDAVCSTPTGVSLLSGSRTADAFATVDPSGLHELAERVETFDVVLLDTGRPTAPDTSVALDAADGTLVVSTPGRIARQDSAILLEHLDDRGNEPIGTVLTRVEDGSDPEPLDRDAPEIGRIPEIDGDQSDLSFLSNAPEHPLSLAAEDLATSLIDSPKTALGTDDGAVAEGETPVHELEASLAGDAVTDGSGGDSSDGADADTAPAGRGTASTDGEPSAGPDEDSAPLLTTRRALVTLVMGIVGAFSTGLLGPSDVENAAPTESVPDVEGFGYGGTPLTNNGGTATTESPTATATRTATSIAANDETATPTATATESAATTPTDTVTAIPTDTSTATPTKTPTPTPTPDSPSPAAAVGGGGGGGGSSQTTSTPTPTSTPTETPTSTPTETPTSTPTETPTSTPTETPTSTPTPTPTETPTSTPTETPTSTPTETPTSTPTPTPTETPTSTPTPTPTETPTSTPTPTPTETPTSTPTPTPTETPTSTPTPTPTPTETPTSTPTPTETPTSTPTPTETPTSTPTPVPDDDVDDYGEFGYGEGGYGGTV</sequence>
<dbReference type="RefSeq" id="WP_256405765.1">
    <property type="nucleotide sequence ID" value="NZ_JANHDK010000002.1"/>
</dbReference>
<accession>A0ABD6CXI1</accession>
<name>A0ABD6CXI1_9EURY</name>
<feature type="compositionally biased region" description="Pro residues" evidence="1">
    <location>
        <begin position="410"/>
        <end position="420"/>
    </location>
</feature>
<dbReference type="Pfam" id="PF01656">
    <property type="entry name" value="CbiA"/>
    <property type="match status" value="1"/>
</dbReference>
<reference evidence="3 4" key="1">
    <citation type="journal article" date="2019" name="Int. J. Syst. Evol. Microbiol.">
        <title>The Global Catalogue of Microorganisms (GCM) 10K type strain sequencing project: providing services to taxonomists for standard genome sequencing and annotation.</title>
        <authorList>
            <consortium name="The Broad Institute Genomics Platform"/>
            <consortium name="The Broad Institute Genome Sequencing Center for Infectious Disease"/>
            <person name="Wu L."/>
            <person name="Ma J."/>
        </authorList>
    </citation>
    <scope>NUCLEOTIDE SEQUENCE [LARGE SCALE GENOMIC DNA]</scope>
    <source>
        <strain evidence="3 4">CGMCC 1.10594</strain>
    </source>
</reference>
<evidence type="ECO:0000256" key="1">
    <source>
        <dbReference type="SAM" id="MobiDB-lite"/>
    </source>
</evidence>
<dbReference type="InterPro" id="IPR050625">
    <property type="entry name" value="ParA/MinD_ATPase"/>
</dbReference>
<dbReference type="PANTHER" id="PTHR43384:SF10">
    <property type="entry name" value="ATPASE INVOLVED IN CHROMOSOME PARTITIONING, PARA_MIND FAMILY"/>
    <property type="match status" value="1"/>
</dbReference>
<dbReference type="SUPFAM" id="SSF52540">
    <property type="entry name" value="P-loop containing nucleoside triphosphate hydrolases"/>
    <property type="match status" value="1"/>
</dbReference>
<protein>
    <submittedName>
        <fullName evidence="3">MinD/ParA family protein</fullName>
    </submittedName>
</protein>
<feature type="compositionally biased region" description="Low complexity" evidence="1">
    <location>
        <begin position="353"/>
        <end position="409"/>
    </location>
</feature>
<feature type="region of interest" description="Disordered" evidence="1">
    <location>
        <begin position="326"/>
        <end position="615"/>
    </location>
</feature>
<proteinExistence type="predicted"/>